<keyword evidence="5" id="KW-1185">Reference proteome</keyword>
<keyword evidence="1" id="KW-0418">Kinase</keyword>
<dbReference type="Gene3D" id="3.30.565.10">
    <property type="entry name" value="Histidine kinase-like ATPase, C-terminal domain"/>
    <property type="match status" value="1"/>
</dbReference>
<dbReference type="OrthoDB" id="5184679at2"/>
<evidence type="ECO:0000259" key="3">
    <source>
        <dbReference type="Pfam" id="PF13581"/>
    </source>
</evidence>
<dbReference type="RefSeq" id="WP_045949452.1">
    <property type="nucleotide sequence ID" value="NZ_JZWV01000641.1"/>
</dbReference>
<sequence>MSESGTLRPLRRHCRCEGGGAPARARREVRSLAEEAGADGRPVPTAVREAALLVASELVTNAVKYAPGPCGLDVVWSAGGLDIDVTDSNPAPPRGRRADPTGATGGYGWPLVRWLCSRVDVRPTPEGGKTVHAHIPVPPGAG</sequence>
<dbReference type="GO" id="GO:0004674">
    <property type="term" value="F:protein serine/threonine kinase activity"/>
    <property type="evidence" value="ECO:0007669"/>
    <property type="project" value="UniProtKB-KW"/>
</dbReference>
<evidence type="ECO:0000256" key="2">
    <source>
        <dbReference type="SAM" id="MobiDB-lite"/>
    </source>
</evidence>
<gene>
    <name evidence="4" type="ORF">VR44_22875</name>
</gene>
<reference evidence="4 5" key="1">
    <citation type="submission" date="2015-02" db="EMBL/GenBank/DDBJ databases">
        <authorList>
            <person name="Ju K.-S."/>
            <person name="Doroghazi J.R."/>
            <person name="Metcalf W."/>
        </authorList>
    </citation>
    <scope>NUCLEOTIDE SEQUENCE [LARGE SCALE GENOMIC DNA]</scope>
    <source>
        <strain evidence="4 5">NRRL ISP-5550</strain>
    </source>
</reference>
<evidence type="ECO:0000256" key="1">
    <source>
        <dbReference type="ARBA" id="ARBA00022527"/>
    </source>
</evidence>
<feature type="domain" description="Histidine kinase/HSP90-like ATPase" evidence="3">
    <location>
        <begin position="25"/>
        <end position="129"/>
    </location>
</feature>
<dbReference type="InterPro" id="IPR050267">
    <property type="entry name" value="Anti-sigma-factor_SerPK"/>
</dbReference>
<comment type="caution">
    <text evidence="4">The sequence shown here is derived from an EMBL/GenBank/DDBJ whole genome shotgun (WGS) entry which is preliminary data.</text>
</comment>
<protein>
    <recommendedName>
        <fullName evidence="3">Histidine kinase/HSP90-like ATPase domain-containing protein</fullName>
    </recommendedName>
</protein>
<evidence type="ECO:0000313" key="5">
    <source>
        <dbReference type="Proteomes" id="UP000033551"/>
    </source>
</evidence>
<dbReference type="Proteomes" id="UP000033551">
    <property type="component" value="Unassembled WGS sequence"/>
</dbReference>
<dbReference type="PATRIC" id="fig|68223.7.peg.509"/>
<dbReference type="EMBL" id="JZWV01000641">
    <property type="protein sequence ID" value="KJY29454.1"/>
    <property type="molecule type" value="Genomic_DNA"/>
</dbReference>
<keyword evidence="1" id="KW-0808">Transferase</keyword>
<dbReference type="InterPro" id="IPR003594">
    <property type="entry name" value="HATPase_dom"/>
</dbReference>
<dbReference type="PANTHER" id="PTHR35526:SF3">
    <property type="entry name" value="ANTI-SIGMA-F FACTOR RSBW"/>
    <property type="match status" value="1"/>
</dbReference>
<dbReference type="AlphaFoldDB" id="A0A0F4J6L0"/>
<keyword evidence="1" id="KW-0723">Serine/threonine-protein kinase</keyword>
<dbReference type="SUPFAM" id="SSF55874">
    <property type="entry name" value="ATPase domain of HSP90 chaperone/DNA topoisomerase II/histidine kinase"/>
    <property type="match status" value="1"/>
</dbReference>
<dbReference type="Pfam" id="PF13581">
    <property type="entry name" value="HATPase_c_2"/>
    <property type="match status" value="1"/>
</dbReference>
<feature type="region of interest" description="Disordered" evidence="2">
    <location>
        <begin position="84"/>
        <end position="103"/>
    </location>
</feature>
<dbReference type="PANTHER" id="PTHR35526">
    <property type="entry name" value="ANTI-SIGMA-F FACTOR RSBW-RELATED"/>
    <property type="match status" value="1"/>
</dbReference>
<dbReference type="CDD" id="cd16936">
    <property type="entry name" value="HATPase_RsbW-like"/>
    <property type="match status" value="1"/>
</dbReference>
<proteinExistence type="predicted"/>
<organism evidence="4 5">
    <name type="scientific">Streptomyces katrae</name>
    <dbReference type="NCBI Taxonomy" id="68223"/>
    <lineage>
        <taxon>Bacteria</taxon>
        <taxon>Bacillati</taxon>
        <taxon>Actinomycetota</taxon>
        <taxon>Actinomycetes</taxon>
        <taxon>Kitasatosporales</taxon>
        <taxon>Streptomycetaceae</taxon>
        <taxon>Streptomyces</taxon>
    </lineage>
</organism>
<name>A0A0F4J6L0_9ACTN</name>
<accession>A0A0F4J6L0</accession>
<dbReference type="InterPro" id="IPR036890">
    <property type="entry name" value="HATPase_C_sf"/>
</dbReference>
<evidence type="ECO:0000313" key="4">
    <source>
        <dbReference type="EMBL" id="KJY29454.1"/>
    </source>
</evidence>